<evidence type="ECO:0008006" key="3">
    <source>
        <dbReference type="Google" id="ProtNLM"/>
    </source>
</evidence>
<dbReference type="OrthoDB" id="2382881at2759"/>
<dbReference type="EMBL" id="QKYT01000014">
    <property type="protein sequence ID" value="RIA98530.1"/>
    <property type="molecule type" value="Genomic_DNA"/>
</dbReference>
<name>A0A397TJY5_9GLOM</name>
<sequence>MHPTYSRSKYLRSPYTIRDEDRITQGSQQQKLPPLSSVLLLKNNYITQRNADNNSHLGSCFSVFQLSQTGALYSQAFHIKDKTDSFIRPSVPSNKFNLQISEMSDSIASMHILADIDVGTMPSLRVKQSQNWHFEKLWDYISKNFKCPSLNNIPPFVLKTGALFVSWENVEKFFEHYGHVAGFNCQKKSIIKDVIGNVQSLAYACMEGRFFNKKNNKHKKVVPCEWQVTLSYLKSDKYIIITKFINRHNHELFSSLYNSERWRSSVINNTAISNIQINSQHSSSEEEILMNFDALQENQDISFVSLLKKFYRDNLWIVDNVGHPLTLYPFFI</sequence>
<evidence type="ECO:0000313" key="2">
    <source>
        <dbReference type="Proteomes" id="UP000265703"/>
    </source>
</evidence>
<comment type="caution">
    <text evidence="1">The sequence shown here is derived from an EMBL/GenBank/DDBJ whole genome shotgun (WGS) entry which is preliminary data.</text>
</comment>
<dbReference type="STRING" id="658196.A0A397TJY5"/>
<accession>A0A397TJY5</accession>
<protein>
    <recommendedName>
        <fullName evidence="3">FAR1 domain-containing protein</fullName>
    </recommendedName>
</protein>
<dbReference type="Proteomes" id="UP000265703">
    <property type="component" value="Unassembled WGS sequence"/>
</dbReference>
<proteinExistence type="predicted"/>
<gene>
    <name evidence="1" type="ORF">C1645_96511</name>
</gene>
<evidence type="ECO:0000313" key="1">
    <source>
        <dbReference type="EMBL" id="RIA98530.1"/>
    </source>
</evidence>
<reference evidence="1 2" key="1">
    <citation type="submission" date="2018-06" db="EMBL/GenBank/DDBJ databases">
        <title>Comparative genomics reveals the genomic features of Rhizophagus irregularis, R. cerebriforme, R. diaphanum and Gigaspora rosea, and their symbiotic lifestyle signature.</title>
        <authorList>
            <person name="Morin E."/>
            <person name="San Clemente H."/>
            <person name="Chen E.C.H."/>
            <person name="De La Providencia I."/>
            <person name="Hainaut M."/>
            <person name="Kuo A."/>
            <person name="Kohler A."/>
            <person name="Murat C."/>
            <person name="Tang N."/>
            <person name="Roy S."/>
            <person name="Loubradou J."/>
            <person name="Henrissat B."/>
            <person name="Grigoriev I.V."/>
            <person name="Corradi N."/>
            <person name="Roux C."/>
            <person name="Martin F.M."/>
        </authorList>
    </citation>
    <scope>NUCLEOTIDE SEQUENCE [LARGE SCALE GENOMIC DNA]</scope>
    <source>
        <strain evidence="1 2">DAOM 227022</strain>
    </source>
</reference>
<organism evidence="1 2">
    <name type="scientific">Glomus cerebriforme</name>
    <dbReference type="NCBI Taxonomy" id="658196"/>
    <lineage>
        <taxon>Eukaryota</taxon>
        <taxon>Fungi</taxon>
        <taxon>Fungi incertae sedis</taxon>
        <taxon>Mucoromycota</taxon>
        <taxon>Glomeromycotina</taxon>
        <taxon>Glomeromycetes</taxon>
        <taxon>Glomerales</taxon>
        <taxon>Glomeraceae</taxon>
        <taxon>Glomus</taxon>
    </lineage>
</organism>
<keyword evidence="2" id="KW-1185">Reference proteome</keyword>
<dbReference type="AlphaFoldDB" id="A0A397TJY5"/>